<dbReference type="Proteomes" id="UP001234989">
    <property type="component" value="Chromosome 11"/>
</dbReference>
<name>A0AAF0ZZV5_SOLVR</name>
<dbReference type="AlphaFoldDB" id="A0AAF0ZZV5"/>
<dbReference type="EMBL" id="CP133622">
    <property type="protein sequence ID" value="WMV54874.1"/>
    <property type="molecule type" value="Genomic_DNA"/>
</dbReference>
<organism evidence="2 3">
    <name type="scientific">Solanum verrucosum</name>
    <dbReference type="NCBI Taxonomy" id="315347"/>
    <lineage>
        <taxon>Eukaryota</taxon>
        <taxon>Viridiplantae</taxon>
        <taxon>Streptophyta</taxon>
        <taxon>Embryophyta</taxon>
        <taxon>Tracheophyta</taxon>
        <taxon>Spermatophyta</taxon>
        <taxon>Magnoliopsida</taxon>
        <taxon>eudicotyledons</taxon>
        <taxon>Gunneridae</taxon>
        <taxon>Pentapetalae</taxon>
        <taxon>asterids</taxon>
        <taxon>lamiids</taxon>
        <taxon>Solanales</taxon>
        <taxon>Solanaceae</taxon>
        <taxon>Solanoideae</taxon>
        <taxon>Solaneae</taxon>
        <taxon>Solanum</taxon>
    </lineage>
</organism>
<evidence type="ECO:0008006" key="4">
    <source>
        <dbReference type="Google" id="ProtNLM"/>
    </source>
</evidence>
<sequence>MGVSELVVNECRSAMLIPSMNIYRLMVHAQQIEEQMIKKMNREGKRARTDDRNFPNAKSDEQGRSKTRKKYSSQDSPFPEPSCTKCGRNHFGKCLLGMDGCFGCGKNGLKMRDCPVLKAKEGRIRKFPLVVQMRVLKRRISFMLSNLEKIKSDLLMSFPVCALRFSNFWIFLSFVTCYVGL</sequence>
<feature type="region of interest" description="Disordered" evidence="1">
    <location>
        <begin position="41"/>
        <end position="82"/>
    </location>
</feature>
<accession>A0AAF0ZZV5</accession>
<proteinExistence type="predicted"/>
<evidence type="ECO:0000256" key="1">
    <source>
        <dbReference type="SAM" id="MobiDB-lite"/>
    </source>
</evidence>
<evidence type="ECO:0000313" key="3">
    <source>
        <dbReference type="Proteomes" id="UP001234989"/>
    </source>
</evidence>
<reference evidence="2" key="1">
    <citation type="submission" date="2023-08" db="EMBL/GenBank/DDBJ databases">
        <title>A de novo genome assembly of Solanum verrucosum Schlechtendal, a Mexican diploid species geographically isolated from the other diploid A-genome species in potato relatives.</title>
        <authorList>
            <person name="Hosaka K."/>
        </authorList>
    </citation>
    <scope>NUCLEOTIDE SEQUENCE</scope>
    <source>
        <tissue evidence="2">Young leaves</tissue>
    </source>
</reference>
<dbReference type="PANTHER" id="PTHR34482">
    <property type="entry name" value="DNA DAMAGE-INDUCIBLE PROTEIN 1-LIKE"/>
    <property type="match status" value="1"/>
</dbReference>
<dbReference type="PANTHER" id="PTHR34482:SF57">
    <property type="entry name" value="RETROTRANSPOSON GAG DOMAIN-CONTAINING PROTEIN"/>
    <property type="match status" value="1"/>
</dbReference>
<feature type="compositionally biased region" description="Basic and acidic residues" evidence="1">
    <location>
        <begin position="41"/>
        <end position="64"/>
    </location>
</feature>
<evidence type="ECO:0000313" key="2">
    <source>
        <dbReference type="EMBL" id="WMV54874.1"/>
    </source>
</evidence>
<keyword evidence="3" id="KW-1185">Reference proteome</keyword>
<protein>
    <recommendedName>
        <fullName evidence="4">Gag-pol polyprotein</fullName>
    </recommendedName>
</protein>
<gene>
    <name evidence="2" type="ORF">MTR67_048259</name>
</gene>